<dbReference type="Gene3D" id="3.90.79.10">
    <property type="entry name" value="Nucleoside Triphosphate Pyrophosphohydrolase"/>
    <property type="match status" value="1"/>
</dbReference>
<dbReference type="PROSITE" id="PS51462">
    <property type="entry name" value="NUDIX"/>
    <property type="match status" value="1"/>
</dbReference>
<evidence type="ECO:0000259" key="2">
    <source>
        <dbReference type="PROSITE" id="PS51462"/>
    </source>
</evidence>
<keyword evidence="4" id="KW-1185">Reference proteome</keyword>
<reference evidence="3 4" key="1">
    <citation type="submission" date="2023-07" db="EMBL/GenBank/DDBJ databases">
        <title>Genomic Encyclopedia of Type Strains, Phase IV (KMG-IV): sequencing the most valuable type-strain genomes for metagenomic binning, comparative biology and taxonomic classification.</title>
        <authorList>
            <person name="Goeker M."/>
        </authorList>
    </citation>
    <scope>NUCLEOTIDE SEQUENCE [LARGE SCALE GENOMIC DNA]</scope>
    <source>
        <strain evidence="3 4">DSM 15448</strain>
    </source>
</reference>
<organism evidence="3 4">
    <name type="scientific">Alkalibacillus filiformis</name>
    <dbReference type="NCBI Taxonomy" id="200990"/>
    <lineage>
        <taxon>Bacteria</taxon>
        <taxon>Bacillati</taxon>
        <taxon>Bacillota</taxon>
        <taxon>Bacilli</taxon>
        <taxon>Bacillales</taxon>
        <taxon>Bacillaceae</taxon>
        <taxon>Alkalibacillus</taxon>
    </lineage>
</organism>
<dbReference type="Proteomes" id="UP001236723">
    <property type="component" value="Unassembled WGS sequence"/>
</dbReference>
<evidence type="ECO:0000313" key="4">
    <source>
        <dbReference type="Proteomes" id="UP001236723"/>
    </source>
</evidence>
<evidence type="ECO:0000313" key="3">
    <source>
        <dbReference type="EMBL" id="MDQ0350222.1"/>
    </source>
</evidence>
<feature type="domain" description="Nudix hydrolase" evidence="2">
    <location>
        <begin position="27"/>
        <end position="158"/>
    </location>
</feature>
<gene>
    <name evidence="3" type="ORF">J2R98_000025</name>
</gene>
<name>A0ABU0DP42_9BACI</name>
<dbReference type="CDD" id="cd02883">
    <property type="entry name" value="NUDIX_Hydrolase"/>
    <property type="match status" value="1"/>
</dbReference>
<comment type="similarity">
    <text evidence="1">Belongs to the Nudix hydrolase family.</text>
</comment>
<dbReference type="SUPFAM" id="SSF55811">
    <property type="entry name" value="Nudix"/>
    <property type="match status" value="1"/>
</dbReference>
<evidence type="ECO:0000256" key="1">
    <source>
        <dbReference type="ARBA" id="ARBA00005582"/>
    </source>
</evidence>
<dbReference type="PANTHER" id="PTHR43736:SF1">
    <property type="entry name" value="DIHYDRONEOPTERIN TRIPHOSPHATE DIPHOSPHATASE"/>
    <property type="match status" value="1"/>
</dbReference>
<dbReference type="Pfam" id="PF00293">
    <property type="entry name" value="NUDIX"/>
    <property type="match status" value="1"/>
</dbReference>
<dbReference type="EMBL" id="JAUSUP010000001">
    <property type="protein sequence ID" value="MDQ0350222.1"/>
    <property type="molecule type" value="Genomic_DNA"/>
</dbReference>
<comment type="caution">
    <text evidence="3">The sequence shown here is derived from an EMBL/GenBank/DDBJ whole genome shotgun (WGS) entry which is preliminary data.</text>
</comment>
<dbReference type="InterPro" id="IPR015797">
    <property type="entry name" value="NUDIX_hydrolase-like_dom_sf"/>
</dbReference>
<protein>
    <submittedName>
        <fullName evidence="3">8-oxo-dGTP pyrophosphatase MutT (NUDIX family)</fullName>
    </submittedName>
</protein>
<proteinExistence type="inferred from homology"/>
<dbReference type="PANTHER" id="PTHR43736">
    <property type="entry name" value="ADP-RIBOSE PYROPHOSPHATASE"/>
    <property type="match status" value="1"/>
</dbReference>
<sequence>MISTYVNWGNSRVKLSWQAGDALPDRHLITSVHGFCFDQHGQLLMVDLNDRGWDFPGGHTEEDETPLQCFKREAYEEGYVSGKCQLLGAIAVDHHENPNFDPNGPYPIVGYQVFYRMDIEKIHPFVGGYEASRRTFIDHDDVPEYYPKWHELYQAVMDEALKIDKNER</sequence>
<dbReference type="InterPro" id="IPR000086">
    <property type="entry name" value="NUDIX_hydrolase_dom"/>
</dbReference>
<dbReference type="RefSeq" id="WP_307064901.1">
    <property type="nucleotide sequence ID" value="NZ_JAUSUP010000001.1"/>
</dbReference>
<accession>A0ABU0DP42</accession>